<dbReference type="SUPFAM" id="SSF57850">
    <property type="entry name" value="RING/U-box"/>
    <property type="match status" value="1"/>
</dbReference>
<evidence type="ECO:0000313" key="7">
    <source>
        <dbReference type="Proteomes" id="UP000054454"/>
    </source>
</evidence>
<evidence type="ECO:0000256" key="2">
    <source>
        <dbReference type="ARBA" id="ARBA00022771"/>
    </source>
</evidence>
<dbReference type="InterPro" id="IPR013083">
    <property type="entry name" value="Znf_RING/FYVE/PHD"/>
</dbReference>
<keyword evidence="3" id="KW-0862">Zinc</keyword>
<dbReference type="RefSeq" id="XP_018227371.1">
    <property type="nucleotide sequence ID" value="XM_018369102.1"/>
</dbReference>
<evidence type="ECO:0000256" key="3">
    <source>
        <dbReference type="ARBA" id="ARBA00022833"/>
    </source>
</evidence>
<comment type="caution">
    <text evidence="6">The sequence shown here is derived from an EMBL/GenBank/DDBJ whole genome shotgun (WGS) entry which is preliminary data.</text>
</comment>
<keyword evidence="7" id="KW-1185">Reference proteome</keyword>
<reference evidence="7" key="1">
    <citation type="journal article" date="2016" name="Nat. Commun.">
        <title>Genome analysis of three Pneumocystis species reveals adaptation mechanisms to life exclusively in mammalian hosts.</title>
        <authorList>
            <person name="Ma L."/>
            <person name="Chen Z."/>
            <person name="Huang D.W."/>
            <person name="Kutty G."/>
            <person name="Ishihara M."/>
            <person name="Wang H."/>
            <person name="Abouelleil A."/>
            <person name="Bishop L."/>
            <person name="Davey E."/>
            <person name="Deng R."/>
            <person name="Deng X."/>
            <person name="Fan L."/>
            <person name="Fantoni G."/>
            <person name="Fitzgerald M."/>
            <person name="Gogineni E."/>
            <person name="Goldberg J.M."/>
            <person name="Handley G."/>
            <person name="Hu X."/>
            <person name="Huber C."/>
            <person name="Jiao X."/>
            <person name="Jones K."/>
            <person name="Levin J.Z."/>
            <person name="Liu Y."/>
            <person name="Macdonald P."/>
            <person name="Melnikov A."/>
            <person name="Raley C."/>
            <person name="Sassi M."/>
            <person name="Sherman B.T."/>
            <person name="Song X."/>
            <person name="Sykes S."/>
            <person name="Tran B."/>
            <person name="Walsh L."/>
            <person name="Xia Y."/>
            <person name="Yang J."/>
            <person name="Young S."/>
            <person name="Zeng Q."/>
            <person name="Zheng X."/>
            <person name="Stephens R."/>
            <person name="Nusbaum C."/>
            <person name="Birren B.W."/>
            <person name="Azadi P."/>
            <person name="Lempicki R.A."/>
            <person name="Cuomo C.A."/>
            <person name="Kovacs J.A."/>
        </authorList>
    </citation>
    <scope>NUCLEOTIDE SEQUENCE [LARGE SCALE GENOMIC DNA]</scope>
    <source>
        <strain evidence="7">B80</strain>
    </source>
</reference>
<evidence type="ECO:0000313" key="6">
    <source>
        <dbReference type="EMBL" id="KTW30775.1"/>
    </source>
</evidence>
<dbReference type="InterPro" id="IPR051834">
    <property type="entry name" value="RING_finger_E3_ligase"/>
</dbReference>
<evidence type="ECO:0000256" key="4">
    <source>
        <dbReference type="PROSITE-ProRule" id="PRU00175"/>
    </source>
</evidence>
<organism evidence="6 7">
    <name type="scientific">Pneumocystis carinii (strain B80)</name>
    <name type="common">Rat pneumocystis pneumonia agent</name>
    <name type="synonym">Pneumocystis carinii f. sp. carinii</name>
    <dbReference type="NCBI Taxonomy" id="1408658"/>
    <lineage>
        <taxon>Eukaryota</taxon>
        <taxon>Fungi</taxon>
        <taxon>Dikarya</taxon>
        <taxon>Ascomycota</taxon>
        <taxon>Taphrinomycotina</taxon>
        <taxon>Pneumocystomycetes</taxon>
        <taxon>Pneumocystaceae</taxon>
        <taxon>Pneumocystis</taxon>
    </lineage>
</organism>
<dbReference type="GO" id="GO:0061630">
    <property type="term" value="F:ubiquitin protein ligase activity"/>
    <property type="evidence" value="ECO:0007669"/>
    <property type="project" value="TreeGrafter"/>
</dbReference>
<dbReference type="Pfam" id="PF13639">
    <property type="entry name" value="zf-RING_2"/>
    <property type="match status" value="1"/>
</dbReference>
<dbReference type="Proteomes" id="UP000054454">
    <property type="component" value="Unassembled WGS sequence"/>
</dbReference>
<name>A0A0W4ZQX8_PNEC8</name>
<dbReference type="PANTHER" id="PTHR45931">
    <property type="entry name" value="SI:CH211-59O9.10"/>
    <property type="match status" value="1"/>
</dbReference>
<gene>
    <name evidence="6" type="ORF">T552_00487</name>
</gene>
<keyword evidence="1" id="KW-0479">Metal-binding</keyword>
<proteinExistence type="predicted"/>
<dbReference type="AlphaFoldDB" id="A0A0W4ZQX8"/>
<dbReference type="OrthoDB" id="8062037at2759"/>
<keyword evidence="2 4" id="KW-0863">Zinc-finger</keyword>
<dbReference type="SMART" id="SM00184">
    <property type="entry name" value="RING"/>
    <property type="match status" value="1"/>
</dbReference>
<feature type="domain" description="RING-type" evidence="5">
    <location>
        <begin position="106"/>
        <end position="148"/>
    </location>
</feature>
<evidence type="ECO:0000256" key="1">
    <source>
        <dbReference type="ARBA" id="ARBA00022723"/>
    </source>
</evidence>
<dbReference type="GO" id="GO:0006511">
    <property type="term" value="P:ubiquitin-dependent protein catabolic process"/>
    <property type="evidence" value="ECO:0007669"/>
    <property type="project" value="TreeGrafter"/>
</dbReference>
<dbReference type="InterPro" id="IPR001841">
    <property type="entry name" value="Znf_RING"/>
</dbReference>
<dbReference type="PROSITE" id="PS50089">
    <property type="entry name" value="ZF_RING_2"/>
    <property type="match status" value="1"/>
</dbReference>
<dbReference type="GeneID" id="28935304"/>
<dbReference type="Gene3D" id="3.30.40.10">
    <property type="entry name" value="Zinc/RING finger domain, C3HC4 (zinc finger)"/>
    <property type="match status" value="1"/>
</dbReference>
<dbReference type="EMBL" id="LFVZ01000002">
    <property type="protein sequence ID" value="KTW30775.1"/>
    <property type="molecule type" value="Genomic_DNA"/>
</dbReference>
<sequence>MSIYQDEHYVENEQKKQINLSEFIKHKKNITSFLQETTQQRRDTSFSEINNIFQSYSNASSSSSALDLLMFQSINDLKNTESGLPDNFMDTLDRVPKKALKQDDMCSICKTGFLEDEYPLVVKLPCGHKFDECIGFWLKINTTCPVCRKSVIKERPIILEDEYDDIYS</sequence>
<protein>
    <recommendedName>
        <fullName evidence="5">RING-type domain-containing protein</fullName>
    </recommendedName>
</protein>
<evidence type="ECO:0000259" key="5">
    <source>
        <dbReference type="PROSITE" id="PS50089"/>
    </source>
</evidence>
<dbReference type="PANTHER" id="PTHR45931:SF3">
    <property type="entry name" value="RING ZINC FINGER-CONTAINING PROTEIN"/>
    <property type="match status" value="1"/>
</dbReference>
<dbReference type="GO" id="GO:0008270">
    <property type="term" value="F:zinc ion binding"/>
    <property type="evidence" value="ECO:0007669"/>
    <property type="project" value="UniProtKB-KW"/>
</dbReference>
<dbReference type="GO" id="GO:0005634">
    <property type="term" value="C:nucleus"/>
    <property type="evidence" value="ECO:0007669"/>
    <property type="project" value="TreeGrafter"/>
</dbReference>
<accession>A0A0W4ZQX8</accession>
<dbReference type="VEuPathDB" id="FungiDB:T552_00487"/>